<dbReference type="AlphaFoldDB" id="A0A143PHJ6"/>
<keyword evidence="2" id="KW-0732">Signal</keyword>
<feature type="transmembrane region" description="Helical" evidence="1">
    <location>
        <begin position="119"/>
        <end position="136"/>
    </location>
</feature>
<feature type="chain" id="PRO_5007511345" description="Ice-binding protein C-terminal domain-containing protein" evidence="2">
    <location>
        <begin position="29"/>
        <end position="142"/>
    </location>
</feature>
<reference evidence="5" key="2">
    <citation type="submission" date="2016-04" db="EMBL/GenBank/DDBJ databases">
        <title>First Complete Genome Sequence of a Subdivision 6 Acidobacterium.</title>
        <authorList>
            <person name="Huang S."/>
            <person name="Vieira S."/>
            <person name="Bunk B."/>
            <person name="Riedel T."/>
            <person name="Sproeer C."/>
            <person name="Overmann J."/>
        </authorList>
    </citation>
    <scope>NUCLEOTIDE SEQUENCE [LARGE SCALE GENOMIC DNA]</scope>
    <source>
        <strain evidence="5">DSM 100886 HEG_-6_39</strain>
    </source>
</reference>
<accession>A0A143PHJ6</accession>
<gene>
    <name evidence="4" type="ORF">LuPra_01250</name>
</gene>
<evidence type="ECO:0000313" key="5">
    <source>
        <dbReference type="Proteomes" id="UP000076079"/>
    </source>
</evidence>
<evidence type="ECO:0000256" key="1">
    <source>
        <dbReference type="SAM" id="Phobius"/>
    </source>
</evidence>
<evidence type="ECO:0000259" key="3">
    <source>
        <dbReference type="Pfam" id="PF07589"/>
    </source>
</evidence>
<keyword evidence="1" id="KW-0812">Transmembrane</keyword>
<dbReference type="Pfam" id="PF07589">
    <property type="entry name" value="PEP-CTERM"/>
    <property type="match status" value="1"/>
</dbReference>
<evidence type="ECO:0000313" key="4">
    <source>
        <dbReference type="EMBL" id="AMY08062.1"/>
    </source>
</evidence>
<evidence type="ECO:0000256" key="2">
    <source>
        <dbReference type="SAM" id="SignalP"/>
    </source>
</evidence>
<organism evidence="4 5">
    <name type="scientific">Luteitalea pratensis</name>
    <dbReference type="NCBI Taxonomy" id="1855912"/>
    <lineage>
        <taxon>Bacteria</taxon>
        <taxon>Pseudomonadati</taxon>
        <taxon>Acidobacteriota</taxon>
        <taxon>Vicinamibacteria</taxon>
        <taxon>Vicinamibacterales</taxon>
        <taxon>Vicinamibacteraceae</taxon>
        <taxon>Luteitalea</taxon>
    </lineage>
</organism>
<dbReference type="Proteomes" id="UP000076079">
    <property type="component" value="Chromosome"/>
</dbReference>
<keyword evidence="1" id="KW-0472">Membrane</keyword>
<proteinExistence type="predicted"/>
<feature type="signal peptide" evidence="2">
    <location>
        <begin position="1"/>
        <end position="28"/>
    </location>
</feature>
<keyword evidence="5" id="KW-1185">Reference proteome</keyword>
<keyword evidence="1" id="KW-1133">Transmembrane helix</keyword>
<sequence length="142" mass="14710" precursor="true">MKRVAMQKFVIAATLTCAGIMGSTGASAAQLSPFNFSVAGGGVAGTMTHWNDIDINFYERGAAAGLSSPAFIPDQRAAELNAQVEDETPTWTPGPMSLFAFPSTSSSMDDATTADVPEPAGLALMGLALSSVALAIRRRPRS</sequence>
<dbReference type="EMBL" id="CP015136">
    <property type="protein sequence ID" value="AMY08062.1"/>
    <property type="molecule type" value="Genomic_DNA"/>
</dbReference>
<protein>
    <recommendedName>
        <fullName evidence="3">Ice-binding protein C-terminal domain-containing protein</fullName>
    </recommendedName>
</protein>
<dbReference type="RefSeq" id="WP_110169930.1">
    <property type="nucleotide sequence ID" value="NZ_CP015136.1"/>
</dbReference>
<dbReference type="NCBIfam" id="TIGR02595">
    <property type="entry name" value="PEP_CTERM"/>
    <property type="match status" value="1"/>
</dbReference>
<dbReference type="InterPro" id="IPR013424">
    <property type="entry name" value="Ice-binding_C"/>
</dbReference>
<reference evidence="4 5" key="1">
    <citation type="journal article" date="2016" name="Genome Announc.">
        <title>First Complete Genome Sequence of a Subdivision 6 Acidobacterium Strain.</title>
        <authorList>
            <person name="Huang S."/>
            <person name="Vieira S."/>
            <person name="Bunk B."/>
            <person name="Riedel T."/>
            <person name="Sproer C."/>
            <person name="Overmann J."/>
        </authorList>
    </citation>
    <scope>NUCLEOTIDE SEQUENCE [LARGE SCALE GENOMIC DNA]</scope>
    <source>
        <strain evidence="5">DSM 100886 HEG_-6_39</strain>
    </source>
</reference>
<dbReference type="KEGG" id="abac:LuPra_01250"/>
<dbReference type="STRING" id="1855912.LuPra_01250"/>
<name>A0A143PHJ6_LUTPR</name>
<feature type="domain" description="Ice-binding protein C-terminal" evidence="3">
    <location>
        <begin position="115"/>
        <end position="139"/>
    </location>
</feature>